<dbReference type="EMBL" id="JAJGCB010000001">
    <property type="protein sequence ID" value="KAJ8996199.1"/>
    <property type="molecule type" value="Genomic_DNA"/>
</dbReference>
<sequence length="169" mass="18549">MSAATGSSIPQITVTKVRVVAHTMGPVVPGGQLSQNHWSIYLLGPDGGSVRLNMELSPSVAGDKGRFTVTKHAYAHTTSAIQVFDYDVAQNTKVQSFLQVLGNKKRQNYKMTSTGVGCRFWVLTVINDWIQAKLITTANAAQNIACVIQFNYSKGQNPVKLEMKKGEWY</sequence>
<comment type="caution">
    <text evidence="2">The sequence shown here is derived from an EMBL/GenBank/DDBJ whole genome shotgun (WGS) entry which is preliminary data.</text>
</comment>
<accession>A0AAN6F4G1</accession>
<dbReference type="AlphaFoldDB" id="A0AAN6F4G1"/>
<protein>
    <recommendedName>
        <fullName evidence="1">DUF7770 domain-containing protein</fullName>
    </recommendedName>
</protein>
<evidence type="ECO:0000313" key="3">
    <source>
        <dbReference type="Proteomes" id="UP001161757"/>
    </source>
</evidence>
<reference evidence="2" key="1">
    <citation type="submission" date="2023-01" db="EMBL/GenBank/DDBJ databases">
        <title>Exophiala dermititidis isolated from Cystic Fibrosis Patient.</title>
        <authorList>
            <person name="Kurbessoian T."/>
            <person name="Crocker A."/>
            <person name="Murante D."/>
            <person name="Hogan D.A."/>
            <person name="Stajich J.E."/>
        </authorList>
    </citation>
    <scope>NUCLEOTIDE SEQUENCE</scope>
    <source>
        <strain evidence="2">Ex8</strain>
    </source>
</reference>
<dbReference type="Proteomes" id="UP001161757">
    <property type="component" value="Unassembled WGS sequence"/>
</dbReference>
<dbReference type="InterPro" id="IPR056672">
    <property type="entry name" value="DUF7770"/>
</dbReference>
<organism evidence="2 3">
    <name type="scientific">Exophiala dermatitidis</name>
    <name type="common">Black yeast-like fungus</name>
    <name type="synonym">Wangiella dermatitidis</name>
    <dbReference type="NCBI Taxonomy" id="5970"/>
    <lineage>
        <taxon>Eukaryota</taxon>
        <taxon>Fungi</taxon>
        <taxon>Dikarya</taxon>
        <taxon>Ascomycota</taxon>
        <taxon>Pezizomycotina</taxon>
        <taxon>Eurotiomycetes</taxon>
        <taxon>Chaetothyriomycetidae</taxon>
        <taxon>Chaetothyriales</taxon>
        <taxon>Herpotrichiellaceae</taxon>
        <taxon>Exophiala</taxon>
    </lineage>
</organism>
<evidence type="ECO:0000313" key="2">
    <source>
        <dbReference type="EMBL" id="KAJ8996199.1"/>
    </source>
</evidence>
<gene>
    <name evidence="2" type="ORF">HRR80_000933</name>
</gene>
<feature type="domain" description="DUF7770" evidence="1">
    <location>
        <begin position="17"/>
        <end position="169"/>
    </location>
</feature>
<proteinExistence type="predicted"/>
<name>A0AAN6F4G1_EXODE</name>
<dbReference type="Pfam" id="PF24968">
    <property type="entry name" value="DUF7770"/>
    <property type="match status" value="1"/>
</dbReference>
<evidence type="ECO:0000259" key="1">
    <source>
        <dbReference type="Pfam" id="PF24968"/>
    </source>
</evidence>